<dbReference type="Pfam" id="PF00022">
    <property type="entry name" value="Actin"/>
    <property type="match status" value="1"/>
</dbReference>
<dbReference type="AlphaFoldDB" id="A0A6A6F7S2"/>
<dbReference type="EMBL" id="ML992686">
    <property type="protein sequence ID" value="KAF2209643.1"/>
    <property type="molecule type" value="Genomic_DNA"/>
</dbReference>
<comment type="similarity">
    <text evidence="1">Belongs to the actin family.</text>
</comment>
<dbReference type="InterPro" id="IPR004000">
    <property type="entry name" value="Actin"/>
</dbReference>
<evidence type="ECO:0000256" key="2">
    <source>
        <dbReference type="SAM" id="MobiDB-lite"/>
    </source>
</evidence>
<feature type="compositionally biased region" description="Polar residues" evidence="2">
    <location>
        <begin position="342"/>
        <end position="351"/>
    </location>
</feature>
<reference evidence="3" key="1">
    <citation type="journal article" date="2020" name="Stud. Mycol.">
        <title>101 Dothideomycetes genomes: a test case for predicting lifestyles and emergence of pathogens.</title>
        <authorList>
            <person name="Haridas S."/>
            <person name="Albert R."/>
            <person name="Binder M."/>
            <person name="Bloem J."/>
            <person name="Labutti K."/>
            <person name="Salamov A."/>
            <person name="Andreopoulos B."/>
            <person name="Baker S."/>
            <person name="Barry K."/>
            <person name="Bills G."/>
            <person name="Bluhm B."/>
            <person name="Cannon C."/>
            <person name="Castanera R."/>
            <person name="Culley D."/>
            <person name="Daum C."/>
            <person name="Ezra D."/>
            <person name="Gonzalez J."/>
            <person name="Henrissat B."/>
            <person name="Kuo A."/>
            <person name="Liang C."/>
            <person name="Lipzen A."/>
            <person name="Lutzoni F."/>
            <person name="Magnuson J."/>
            <person name="Mondo S."/>
            <person name="Nolan M."/>
            <person name="Ohm R."/>
            <person name="Pangilinan J."/>
            <person name="Park H.-J."/>
            <person name="Ramirez L."/>
            <person name="Alfaro M."/>
            <person name="Sun H."/>
            <person name="Tritt A."/>
            <person name="Yoshinaga Y."/>
            <person name="Zwiers L.-H."/>
            <person name="Turgeon B."/>
            <person name="Goodwin S."/>
            <person name="Spatafora J."/>
            <person name="Crous P."/>
            <person name="Grigoriev I."/>
        </authorList>
    </citation>
    <scope>NUCLEOTIDE SEQUENCE</scope>
    <source>
        <strain evidence="3">SCOH1-5</strain>
    </source>
</reference>
<evidence type="ECO:0000313" key="4">
    <source>
        <dbReference type="Proteomes" id="UP000799539"/>
    </source>
</evidence>
<dbReference type="InterPro" id="IPR043129">
    <property type="entry name" value="ATPase_NBD"/>
</dbReference>
<gene>
    <name evidence="3" type="ORF">CERZMDRAFT_46877</name>
</gene>
<protein>
    <recommendedName>
        <fullName evidence="5">Actin-like ATPase domain-containing protein</fullName>
    </recommendedName>
</protein>
<feature type="compositionally biased region" description="Basic and acidic residues" evidence="2">
    <location>
        <begin position="325"/>
        <end position="334"/>
    </location>
</feature>
<feature type="compositionally biased region" description="Low complexity" evidence="2">
    <location>
        <begin position="65"/>
        <end position="76"/>
    </location>
</feature>
<feature type="region of interest" description="Disordered" evidence="2">
    <location>
        <begin position="523"/>
        <end position="544"/>
    </location>
</feature>
<dbReference type="Gene3D" id="3.30.420.40">
    <property type="match status" value="3"/>
</dbReference>
<feature type="compositionally biased region" description="Low complexity" evidence="2">
    <location>
        <begin position="532"/>
        <end position="543"/>
    </location>
</feature>
<dbReference type="PANTHER" id="PTHR11937">
    <property type="entry name" value="ACTIN"/>
    <property type="match status" value="1"/>
</dbReference>
<feature type="compositionally biased region" description="Low complexity" evidence="2">
    <location>
        <begin position="256"/>
        <end position="266"/>
    </location>
</feature>
<sequence>MPPFRDDQIFIIAPGSQTTLAQLGLPESFTPARYRLRSRMFPGEQKGEYEPIKVRKKEKPVSTIENGTENGTTNGETKAEDGEEWEEDRISEEGAIWPIQNGSIVDWPCFYALLEHVYNTVNPPFHTPVMLIAEPCWTHKEYEKVAQFIFEKFKTPALAMMDSAVAATYAYGIPTATVVDVGLNKADVTCVVDFVLQDVGRGIAVPDCGGNAMTDRLVELLAGRKGFNRDVCEQLKRSPICEILGADVDLPDADAGADNPAAAASTGAGGAAPGQRKQSIAGELPLGPGPGTQVGEEKKLEDEEGVLDVASIVTSGNMAEYLAQKEREKQERAAAKQRKPSEGQTQQQQNKPAKLPNSKRARNTFVYEDFALHDAMKKAGKSAQELLDMQTALDGSSRKQKTPEPQSATSDKPPDASFEQQDGTTENAPTGGLRREIEVGPERFQAATGGILERLADAIHRTILSCGEIGKRSELWDALIILGNGAKVRGFKEALIATLQAKYIISPSSATIFTSELPSNFSTPIATGANTPQPGQQPQHHGGVNPLLHAALTAQNPQLHPSQSMGHLPVQHGMHSSGHGQTPTSIKTAKIPEYFPEWKEAGYEEATFLGAQVAGKLLFIVDGGSSKGYMTRTDYNDQGPSGIHDIRM</sequence>
<evidence type="ECO:0008006" key="5">
    <source>
        <dbReference type="Google" id="ProtNLM"/>
    </source>
</evidence>
<accession>A0A6A6F7S2</accession>
<proteinExistence type="inferred from homology"/>
<feature type="region of interest" description="Disordered" evidence="2">
    <location>
        <begin position="325"/>
        <end position="362"/>
    </location>
</feature>
<organism evidence="3 4">
    <name type="scientific">Cercospora zeae-maydis SCOH1-5</name>
    <dbReference type="NCBI Taxonomy" id="717836"/>
    <lineage>
        <taxon>Eukaryota</taxon>
        <taxon>Fungi</taxon>
        <taxon>Dikarya</taxon>
        <taxon>Ascomycota</taxon>
        <taxon>Pezizomycotina</taxon>
        <taxon>Dothideomycetes</taxon>
        <taxon>Dothideomycetidae</taxon>
        <taxon>Mycosphaerellales</taxon>
        <taxon>Mycosphaerellaceae</taxon>
        <taxon>Cercospora</taxon>
    </lineage>
</organism>
<dbReference type="SUPFAM" id="SSF53067">
    <property type="entry name" value="Actin-like ATPase domain"/>
    <property type="match status" value="2"/>
</dbReference>
<feature type="compositionally biased region" description="Polar residues" evidence="2">
    <location>
        <begin position="418"/>
        <end position="428"/>
    </location>
</feature>
<feature type="region of interest" description="Disordered" evidence="2">
    <location>
        <begin position="56"/>
        <end position="89"/>
    </location>
</feature>
<keyword evidence="4" id="KW-1185">Reference proteome</keyword>
<feature type="region of interest" description="Disordered" evidence="2">
    <location>
        <begin position="393"/>
        <end position="436"/>
    </location>
</feature>
<name>A0A6A6F7S2_9PEZI</name>
<dbReference type="SMART" id="SM00268">
    <property type="entry name" value="ACTIN"/>
    <property type="match status" value="1"/>
</dbReference>
<evidence type="ECO:0000256" key="1">
    <source>
        <dbReference type="RuleBase" id="RU000487"/>
    </source>
</evidence>
<feature type="region of interest" description="Disordered" evidence="2">
    <location>
        <begin position="256"/>
        <end position="302"/>
    </location>
</feature>
<dbReference type="Proteomes" id="UP000799539">
    <property type="component" value="Unassembled WGS sequence"/>
</dbReference>
<dbReference type="Gene3D" id="3.90.640.60">
    <property type="match status" value="2"/>
</dbReference>
<dbReference type="OrthoDB" id="74201at2759"/>
<evidence type="ECO:0000313" key="3">
    <source>
        <dbReference type="EMBL" id="KAF2209643.1"/>
    </source>
</evidence>